<dbReference type="KEGG" id="ntn:D5366_08555"/>
<dbReference type="InterPro" id="IPR005501">
    <property type="entry name" value="LamB/YcsF/PxpA-like"/>
</dbReference>
<organism evidence="2 3">
    <name type="scientific">Neokomagataea tanensis</name>
    <dbReference type="NCBI Taxonomy" id="661191"/>
    <lineage>
        <taxon>Bacteria</taxon>
        <taxon>Pseudomonadati</taxon>
        <taxon>Pseudomonadota</taxon>
        <taxon>Alphaproteobacteria</taxon>
        <taxon>Acetobacterales</taxon>
        <taxon>Acetobacteraceae</taxon>
        <taxon>Neokomagataea</taxon>
    </lineage>
</organism>
<dbReference type="OrthoDB" id="9773478at2"/>
<name>A0A4Y6V573_9PROT</name>
<dbReference type="Proteomes" id="UP000317214">
    <property type="component" value="Chromosome"/>
</dbReference>
<reference evidence="2 3" key="1">
    <citation type="submission" date="2018-09" db="EMBL/GenBank/DDBJ databases">
        <title>The complete genome sequence of Neokomagataea tanensis NBRC 106556(T).</title>
        <authorList>
            <person name="Chua K.-O."/>
            <person name="See-Too W.-S."/>
            <person name="Hong K.-W."/>
            <person name="Yin W.-F."/>
            <person name="Chan K.-G."/>
        </authorList>
    </citation>
    <scope>NUCLEOTIDE SEQUENCE [LARGE SCALE GENOMIC DNA]</scope>
    <source>
        <strain evidence="3">AH13 \ NBRC 106556</strain>
    </source>
</reference>
<keyword evidence="1" id="KW-0067">ATP-binding</keyword>
<gene>
    <name evidence="1" type="primary">pxpA</name>
    <name evidence="2" type="ORF">D5366_08555</name>
</gene>
<dbReference type="Gene3D" id="3.20.20.370">
    <property type="entry name" value="Glycoside hydrolase/deacetylase"/>
    <property type="match status" value="1"/>
</dbReference>
<proteinExistence type="inferred from homology"/>
<sequence length="254" mass="26992">MSKTKIDMNADLGESFGHYTIGDDASLLDVVTSANVACGFHGGDHTVMAQTFKIAREKNVSVGAHPGYPDLWGFGRRIIPFSAKEIETLVAYQIGAAQALARYSGHKITYVKTHGALGNLSEKDENVAKAVIRAIEGVDPTLALVSGAVGVLGERARERGLTVFSEIFADRAYTEEGLLVSRAEPGAVLHDVELIADRVIRMVKAGAIETVSGAMLPTAMDTICVHGDNAESLAVARTVKNRLQEAGIAVEAFL</sequence>
<evidence type="ECO:0000256" key="1">
    <source>
        <dbReference type="HAMAP-Rule" id="MF_00691"/>
    </source>
</evidence>
<dbReference type="NCBIfam" id="NF003814">
    <property type="entry name" value="PRK05406.1-3"/>
    <property type="match status" value="1"/>
</dbReference>
<comment type="similarity">
    <text evidence="1">Belongs to the LamB/PxpA family.</text>
</comment>
<dbReference type="NCBIfam" id="NF003816">
    <property type="entry name" value="PRK05406.1-5"/>
    <property type="match status" value="1"/>
</dbReference>
<dbReference type="GO" id="GO:0005975">
    <property type="term" value="P:carbohydrate metabolic process"/>
    <property type="evidence" value="ECO:0007669"/>
    <property type="project" value="InterPro"/>
</dbReference>
<dbReference type="InterPro" id="IPR011330">
    <property type="entry name" value="Glyco_hydro/deAcase_b/a-brl"/>
</dbReference>
<dbReference type="EMBL" id="CP032485">
    <property type="protein sequence ID" value="QDH25252.1"/>
    <property type="molecule type" value="Genomic_DNA"/>
</dbReference>
<dbReference type="RefSeq" id="WP_141493104.1">
    <property type="nucleotide sequence ID" value="NZ_CP032485.1"/>
</dbReference>
<dbReference type="EC" id="3.5.2.9" evidence="1"/>
<dbReference type="CDD" id="cd10787">
    <property type="entry name" value="LamB_YcsF_like"/>
    <property type="match status" value="1"/>
</dbReference>
<dbReference type="PANTHER" id="PTHR30292">
    <property type="entry name" value="UNCHARACTERIZED PROTEIN YBGL-RELATED"/>
    <property type="match status" value="1"/>
</dbReference>
<dbReference type="Pfam" id="PF03746">
    <property type="entry name" value="LamB_YcsF"/>
    <property type="match status" value="1"/>
</dbReference>
<dbReference type="GO" id="GO:0017168">
    <property type="term" value="F:5-oxoprolinase (ATP-hydrolyzing) activity"/>
    <property type="evidence" value="ECO:0007669"/>
    <property type="project" value="UniProtKB-UniRule"/>
</dbReference>
<dbReference type="HAMAP" id="MF_00691">
    <property type="entry name" value="PxpA"/>
    <property type="match status" value="1"/>
</dbReference>
<dbReference type="AlphaFoldDB" id="A0A4Y6V573"/>
<keyword evidence="1" id="KW-0378">Hydrolase</keyword>
<protein>
    <recommendedName>
        <fullName evidence="1">5-oxoprolinase subunit A</fullName>
        <shortName evidence="1">5-OPase subunit A</shortName>
        <ecNumber evidence="1">3.5.2.9</ecNumber>
    </recommendedName>
    <alternativeName>
        <fullName evidence="1">5-oxoprolinase (ATP-hydrolyzing) subunit A</fullName>
    </alternativeName>
</protein>
<comment type="function">
    <text evidence="1">Catalyzes the cleavage of 5-oxoproline to form L-glutamate coupled to the hydrolysis of ATP to ADP and inorganic phosphate.</text>
</comment>
<keyword evidence="3" id="KW-1185">Reference proteome</keyword>
<dbReference type="SUPFAM" id="SSF88713">
    <property type="entry name" value="Glycoside hydrolase/deacetylase"/>
    <property type="match status" value="1"/>
</dbReference>
<evidence type="ECO:0000313" key="2">
    <source>
        <dbReference type="EMBL" id="QDH25252.1"/>
    </source>
</evidence>
<accession>A0A4Y6V573</accession>
<keyword evidence="1" id="KW-0547">Nucleotide-binding</keyword>
<dbReference type="PANTHER" id="PTHR30292:SF0">
    <property type="entry name" value="5-OXOPROLINASE SUBUNIT A"/>
    <property type="match status" value="1"/>
</dbReference>
<comment type="subunit">
    <text evidence="1">Forms a complex composed of PxpA, PxpB and PxpC.</text>
</comment>
<evidence type="ECO:0000313" key="3">
    <source>
        <dbReference type="Proteomes" id="UP000317214"/>
    </source>
</evidence>
<dbReference type="GO" id="GO:0005524">
    <property type="term" value="F:ATP binding"/>
    <property type="evidence" value="ECO:0007669"/>
    <property type="project" value="UniProtKB-UniRule"/>
</dbReference>
<comment type="catalytic activity">
    <reaction evidence="1">
        <text>5-oxo-L-proline + ATP + 2 H2O = L-glutamate + ADP + phosphate + H(+)</text>
        <dbReference type="Rhea" id="RHEA:10348"/>
        <dbReference type="ChEBI" id="CHEBI:15377"/>
        <dbReference type="ChEBI" id="CHEBI:15378"/>
        <dbReference type="ChEBI" id="CHEBI:29985"/>
        <dbReference type="ChEBI" id="CHEBI:30616"/>
        <dbReference type="ChEBI" id="CHEBI:43474"/>
        <dbReference type="ChEBI" id="CHEBI:58402"/>
        <dbReference type="ChEBI" id="CHEBI:456216"/>
        <dbReference type="EC" id="3.5.2.9"/>
    </reaction>
</comment>